<dbReference type="RefSeq" id="XP_030064852.1">
    <property type="nucleotide sequence ID" value="XM_030208992.1"/>
</dbReference>
<accession>A0A6P7YBI8</accession>
<evidence type="ECO:0000256" key="1">
    <source>
        <dbReference type="SAM" id="SignalP"/>
    </source>
</evidence>
<name>A0A6P7YBI8_9AMPH</name>
<protein>
    <submittedName>
        <fullName evidence="3">Uncharacterized protein C2orf66 homolog</fullName>
    </submittedName>
</protein>
<reference evidence="3" key="1">
    <citation type="submission" date="2025-08" db="UniProtKB">
        <authorList>
            <consortium name="RefSeq"/>
        </authorList>
    </citation>
    <scope>IDENTIFICATION</scope>
</reference>
<evidence type="ECO:0000313" key="2">
    <source>
        <dbReference type="Proteomes" id="UP000515156"/>
    </source>
</evidence>
<sequence length="101" mass="11187">MCKALLLTLCATLALLEEVHGGPINAEEKWKPLSNPRNRDLFFKTLQAYFSGRGLDAGRLTNAVSLDNERPLPISFYSDPIASAFVDYEVQKNSISNDIKG</sequence>
<dbReference type="PANTHER" id="PTHR47620:SF1">
    <property type="entry name" value="GENE, 34066-RELATED"/>
    <property type="match status" value="1"/>
</dbReference>
<gene>
    <name evidence="3" type="primary">C7H2orf66</name>
</gene>
<dbReference type="PANTHER" id="PTHR47620">
    <property type="entry name" value="CHROMOSOME 2 OPEN READING FRAME 66"/>
    <property type="match status" value="1"/>
</dbReference>
<dbReference type="Pfam" id="PF15846">
    <property type="entry name" value="DUF4720"/>
    <property type="match status" value="1"/>
</dbReference>
<dbReference type="GeneID" id="115473850"/>
<evidence type="ECO:0000313" key="3">
    <source>
        <dbReference type="RefSeq" id="XP_030064852.1"/>
    </source>
</evidence>
<dbReference type="AlphaFoldDB" id="A0A6P7YBI8"/>
<dbReference type="CTD" id="101798569"/>
<feature type="chain" id="PRO_5027754460" evidence="1">
    <location>
        <begin position="22"/>
        <end position="101"/>
    </location>
</feature>
<dbReference type="InParanoid" id="A0A6P7YBI8"/>
<keyword evidence="2" id="KW-1185">Reference proteome</keyword>
<dbReference type="KEGG" id="muo:115473850"/>
<dbReference type="OrthoDB" id="9882381at2759"/>
<keyword evidence="1" id="KW-0732">Signal</keyword>
<organism evidence="2 3">
    <name type="scientific">Microcaecilia unicolor</name>
    <dbReference type="NCBI Taxonomy" id="1415580"/>
    <lineage>
        <taxon>Eukaryota</taxon>
        <taxon>Metazoa</taxon>
        <taxon>Chordata</taxon>
        <taxon>Craniata</taxon>
        <taxon>Vertebrata</taxon>
        <taxon>Euteleostomi</taxon>
        <taxon>Amphibia</taxon>
        <taxon>Gymnophiona</taxon>
        <taxon>Siphonopidae</taxon>
        <taxon>Microcaecilia</taxon>
    </lineage>
</organism>
<dbReference type="InterPro" id="IPR031699">
    <property type="entry name" value="DUF4720"/>
</dbReference>
<proteinExistence type="predicted"/>
<dbReference type="Proteomes" id="UP000515156">
    <property type="component" value="Chromosome 7"/>
</dbReference>
<feature type="signal peptide" evidence="1">
    <location>
        <begin position="1"/>
        <end position="21"/>
    </location>
</feature>